<accession>A0A132EP68</accession>
<sequence length="67" mass="7090">MVGRDRHRGFLIRVAARDAPSRVDEARPDNLPNEDGETEGRQRGTALPGVRRDDAATGAGGPKPVAG</sequence>
<evidence type="ECO:0000313" key="3">
    <source>
        <dbReference type="Proteomes" id="UP000062912"/>
    </source>
</evidence>
<protein>
    <submittedName>
        <fullName evidence="2">Uncharacterized protein</fullName>
    </submittedName>
</protein>
<dbReference type="AlphaFoldDB" id="A0A132EP68"/>
<reference evidence="2 3" key="1">
    <citation type="submission" date="2015-11" db="EMBL/GenBank/DDBJ databases">
        <title>Expanding the genomic diversity of Burkholderia species for the development of highly accurate diagnostics.</title>
        <authorList>
            <person name="Sahl J."/>
            <person name="Keim P."/>
            <person name="Wagner D."/>
        </authorList>
    </citation>
    <scope>NUCLEOTIDE SEQUENCE [LARGE SCALE GENOMIC DNA]</scope>
    <source>
        <strain evidence="2 3">MSMB368WGS</strain>
    </source>
</reference>
<evidence type="ECO:0000256" key="1">
    <source>
        <dbReference type="SAM" id="MobiDB-lite"/>
    </source>
</evidence>
<evidence type="ECO:0000313" key="2">
    <source>
        <dbReference type="EMBL" id="KWF38315.1"/>
    </source>
</evidence>
<feature type="compositionally biased region" description="Basic residues" evidence="1">
    <location>
        <begin position="1"/>
        <end position="10"/>
    </location>
</feature>
<dbReference type="Proteomes" id="UP000062912">
    <property type="component" value="Unassembled WGS sequence"/>
</dbReference>
<proteinExistence type="predicted"/>
<name>A0A132EP68_9BURK</name>
<organism evidence="2 3">
    <name type="scientific">Burkholderia pseudomultivorans</name>
    <dbReference type="NCBI Taxonomy" id="1207504"/>
    <lineage>
        <taxon>Bacteria</taxon>
        <taxon>Pseudomonadati</taxon>
        <taxon>Pseudomonadota</taxon>
        <taxon>Betaproteobacteria</taxon>
        <taxon>Burkholderiales</taxon>
        <taxon>Burkholderiaceae</taxon>
        <taxon>Burkholderia</taxon>
        <taxon>Burkholderia cepacia complex</taxon>
    </lineage>
</organism>
<dbReference type="EMBL" id="LPJR01000001">
    <property type="protein sequence ID" value="KWF38315.1"/>
    <property type="molecule type" value="Genomic_DNA"/>
</dbReference>
<gene>
    <name evidence="2" type="ORF">WT56_03770</name>
</gene>
<feature type="compositionally biased region" description="Basic and acidic residues" evidence="1">
    <location>
        <begin position="15"/>
        <end position="28"/>
    </location>
</feature>
<comment type="caution">
    <text evidence="2">The sequence shown here is derived from an EMBL/GenBank/DDBJ whole genome shotgun (WGS) entry which is preliminary data.</text>
</comment>
<feature type="region of interest" description="Disordered" evidence="1">
    <location>
        <begin position="1"/>
        <end position="67"/>
    </location>
</feature>